<evidence type="ECO:0000313" key="7">
    <source>
        <dbReference type="Proteomes" id="UP001150941"/>
    </source>
</evidence>
<gene>
    <name evidence="6" type="ORF">N7468_005519</name>
</gene>
<dbReference type="GO" id="GO:0017168">
    <property type="term" value="F:5-oxoprolinase (ATP-hydrolyzing) activity"/>
    <property type="evidence" value="ECO:0007669"/>
    <property type="project" value="TreeGrafter"/>
</dbReference>
<name>A0A9W9NZE8_9EURO</name>
<protein>
    <submittedName>
        <fullName evidence="6">5-oxoprolinase (ATP-hydrolyzing)</fullName>
    </submittedName>
</protein>
<dbReference type="InterPro" id="IPR049517">
    <property type="entry name" value="ACX-like_C"/>
</dbReference>
<feature type="domain" description="Hydantoinase/oxoprolinase N-terminal" evidence="4">
    <location>
        <begin position="111"/>
        <end position="246"/>
    </location>
</feature>
<dbReference type="GO" id="GO:0006749">
    <property type="term" value="P:glutathione metabolic process"/>
    <property type="evidence" value="ECO:0007669"/>
    <property type="project" value="TreeGrafter"/>
</dbReference>
<evidence type="ECO:0000259" key="4">
    <source>
        <dbReference type="Pfam" id="PF05378"/>
    </source>
</evidence>
<dbReference type="OrthoDB" id="3643at2759"/>
<dbReference type="EMBL" id="JAPQKS010000004">
    <property type="protein sequence ID" value="KAJ5232563.1"/>
    <property type="molecule type" value="Genomic_DNA"/>
</dbReference>
<dbReference type="InterPro" id="IPR002821">
    <property type="entry name" value="Hydantoinase_A"/>
</dbReference>
<dbReference type="PANTHER" id="PTHR11365">
    <property type="entry name" value="5-OXOPROLINASE RELATED"/>
    <property type="match status" value="1"/>
</dbReference>
<keyword evidence="7" id="KW-1185">Reference proteome</keyword>
<evidence type="ECO:0000259" key="3">
    <source>
        <dbReference type="Pfam" id="PF02538"/>
    </source>
</evidence>
<dbReference type="Proteomes" id="UP001150941">
    <property type="component" value="Unassembled WGS sequence"/>
</dbReference>
<dbReference type="Pfam" id="PF02538">
    <property type="entry name" value="Hydantoinase_B"/>
    <property type="match status" value="1"/>
</dbReference>
<dbReference type="InterPro" id="IPR045079">
    <property type="entry name" value="Oxoprolinase-like"/>
</dbReference>
<dbReference type="InterPro" id="IPR008040">
    <property type="entry name" value="Hydant_A_N"/>
</dbReference>
<accession>A0A9W9NZE8</accession>
<dbReference type="Pfam" id="PF19278">
    <property type="entry name" value="Hydant_A_C"/>
    <property type="match status" value="1"/>
</dbReference>
<comment type="caution">
    <text evidence="6">The sequence shown here is derived from an EMBL/GenBank/DDBJ whole genome shotgun (WGS) entry which is preliminary data.</text>
</comment>
<reference evidence="6" key="2">
    <citation type="journal article" date="2023" name="IMA Fungus">
        <title>Comparative genomic study of the Penicillium genus elucidates a diverse pangenome and 15 lateral gene transfer events.</title>
        <authorList>
            <person name="Petersen C."/>
            <person name="Sorensen T."/>
            <person name="Nielsen M.R."/>
            <person name="Sondergaard T.E."/>
            <person name="Sorensen J.L."/>
            <person name="Fitzpatrick D.A."/>
            <person name="Frisvad J.C."/>
            <person name="Nielsen K.L."/>
        </authorList>
    </citation>
    <scope>NUCLEOTIDE SEQUENCE</scope>
    <source>
        <strain evidence="6">IBT 19713</strain>
    </source>
</reference>
<evidence type="ECO:0000256" key="1">
    <source>
        <dbReference type="ARBA" id="ARBA00010403"/>
    </source>
</evidence>
<feature type="domain" description="Hydantoinase B/oxoprolinase" evidence="3">
    <location>
        <begin position="769"/>
        <end position="1302"/>
    </location>
</feature>
<feature type="domain" description="Hydantoinase/oxoprolinase N-terminal" evidence="4">
    <location>
        <begin position="13"/>
        <end position="91"/>
    </location>
</feature>
<organism evidence="6 7">
    <name type="scientific">Penicillium chermesinum</name>
    <dbReference type="NCBI Taxonomy" id="63820"/>
    <lineage>
        <taxon>Eukaryota</taxon>
        <taxon>Fungi</taxon>
        <taxon>Dikarya</taxon>
        <taxon>Ascomycota</taxon>
        <taxon>Pezizomycotina</taxon>
        <taxon>Eurotiomycetes</taxon>
        <taxon>Eurotiomycetidae</taxon>
        <taxon>Eurotiales</taxon>
        <taxon>Aspergillaceae</taxon>
        <taxon>Penicillium</taxon>
    </lineage>
</organism>
<feature type="domain" description="Acetophenone carboxylase-like C-terminal" evidence="5">
    <location>
        <begin position="570"/>
        <end position="750"/>
    </location>
</feature>
<dbReference type="InterPro" id="IPR003692">
    <property type="entry name" value="Hydantoinase_B"/>
</dbReference>
<dbReference type="GeneID" id="83202119"/>
<evidence type="ECO:0000259" key="5">
    <source>
        <dbReference type="Pfam" id="PF19278"/>
    </source>
</evidence>
<dbReference type="PANTHER" id="PTHR11365:SF26">
    <property type="entry name" value="5-OXOPROLINASE"/>
    <property type="match status" value="1"/>
</dbReference>
<comment type="similarity">
    <text evidence="1">Belongs to the oxoprolinase family.</text>
</comment>
<dbReference type="Pfam" id="PF01968">
    <property type="entry name" value="Hydantoinase_A"/>
    <property type="match status" value="1"/>
</dbReference>
<evidence type="ECO:0000313" key="6">
    <source>
        <dbReference type="EMBL" id="KAJ5232563.1"/>
    </source>
</evidence>
<feature type="domain" description="Hydantoinase A/oxoprolinase" evidence="2">
    <location>
        <begin position="267"/>
        <end position="559"/>
    </location>
</feature>
<dbReference type="GO" id="GO:0005829">
    <property type="term" value="C:cytosol"/>
    <property type="evidence" value="ECO:0007669"/>
    <property type="project" value="TreeGrafter"/>
</dbReference>
<sequence length="1336" mass="145207">MIAESTSSPRGIRFAIDRGGTFTDVWAGVEGRPNIVLKLLSVDPENYADAPSEAGIRRVLEMVTSSQIPRASPLPKKHIESIRMGTTVATNGTTSSFPNSFQNMSLQSHSALLERKGTRHALLVTEGFRDLLDIGHQSRPNLFALDHCKPETLYEEVVEISERVTLEDFEERPKEMALPTSKIPGKLVKGTTGDILRIIKPLDANEVKKKLTAIREKGIDALAICFAHSYLYPDHEDAVAKIASELGFAHVSSSSEVGSKMIKMISRGSSASADAYLTPEIQRYVHTFARGFEGGNLDGVRCEFMQSDGGLVNYRYFTGLKAILSGPAGGVVGYARSSYDGRTPIVGFDMGGTSTDVSRFGGDFEHVFETTTAGVAIQSPQLDINTVAAGGGSILNWENGLFKVGPESAGAHPGPASYRKGGPLTVTDANLMLGRLLPQYFPSIFGPNEDQPLDDEIVREKFAELTQKINAETHRTMSPMEVANGFIDVANEAMGRPIRAITEARGHDTSAHNLAVFGGAGGQHACELAKKLDIKRVVIHKFSSILSAYGMALAEVVQEMQEPSSETLCDDAMSKIEQRLDDLKDGVLKRLLAQGIKEEAIRYDIYLHLRYEGTETQLMIPQPADRDFRAAFEREHLRELAFLFPSSKKVLVDDIRIRGVGASPEVVQDNDRLIKEMQEADFNPIKALDAAHKTKVYFSPDGYQMTPVFLLEQLKRGDVVDGPALIIDHTQTIVIVPGSKASILTCHVIIDQSDTKEAPTADATEKMADPIQLSVYSHRFMGIAEQMGRTLQRTSLSINIKERLDFSCAIFGPDAELVANAPHVPVHLGSMSYAVRYQAELHKGNLRPGDVLVSNHPESGGTHLPDITVITPVFEPDGKTVCFYTASRGHHMDIGGLKGTSMPPDSTSIYDEGAAIRSFFLVRDGKFDEKGICDILLEPGTHEGCTGSRRLEDNISDLKAQIAANNKGSSLIQALMAEKGKRDVHFYMKKIQENAEIAVRNYLKDVRRKHGNTPLAAVDSMDNGSIMRVSITIDEDGTGTFDFNGTTSEMLSNMNAPPAITYSALIYTMRVLIGNDIPLNQGCLAPTKVLIPKNTFLNPSAGRAVCCGNTLTSQRVTDLLLKAFHAAAASQGCMNCMGFFGRGGVGPDGKPLPGFAYNYGETIAGGAGAGPTWHGASGLHTHMTNTRTTDAEVIEKRYPVLVREFSIRRGSGGRGKFNGGCGVVRDFECRAPLTFSMISERRVNQPYGMEGGEPGQRGTNYWAQVNEDGSYTWLNIGPRGQVDMKLGDRFVVHTPGGGGWGRAEDVDSVESSDKISAFQPRANGSVNAFFAAQLQA</sequence>
<evidence type="ECO:0000259" key="2">
    <source>
        <dbReference type="Pfam" id="PF01968"/>
    </source>
</evidence>
<proteinExistence type="inferred from homology"/>
<dbReference type="Pfam" id="PF05378">
    <property type="entry name" value="Hydant_A_N"/>
    <property type="match status" value="2"/>
</dbReference>
<dbReference type="RefSeq" id="XP_058330556.1">
    <property type="nucleotide sequence ID" value="XM_058474816.1"/>
</dbReference>
<reference evidence="6" key="1">
    <citation type="submission" date="2022-11" db="EMBL/GenBank/DDBJ databases">
        <authorList>
            <person name="Petersen C."/>
        </authorList>
    </citation>
    <scope>NUCLEOTIDE SEQUENCE</scope>
    <source>
        <strain evidence="6">IBT 19713</strain>
    </source>
</reference>